<dbReference type="InParanoid" id="E4XQH3"/>
<name>E4XQH3_OIKDI</name>
<evidence type="ECO:0008006" key="4">
    <source>
        <dbReference type="Google" id="ProtNLM"/>
    </source>
</evidence>
<feature type="signal peptide" evidence="1">
    <location>
        <begin position="1"/>
        <end position="15"/>
    </location>
</feature>
<keyword evidence="3" id="KW-1185">Reference proteome</keyword>
<evidence type="ECO:0000313" key="3">
    <source>
        <dbReference type="Proteomes" id="UP000001307"/>
    </source>
</evidence>
<dbReference type="Proteomes" id="UP000001307">
    <property type="component" value="Unassembled WGS sequence"/>
</dbReference>
<evidence type="ECO:0000313" key="2">
    <source>
        <dbReference type="EMBL" id="CBY12059.1"/>
    </source>
</evidence>
<reference evidence="2" key="1">
    <citation type="journal article" date="2010" name="Science">
        <title>Plasticity of animal genome architecture unmasked by rapid evolution of a pelagic tunicate.</title>
        <authorList>
            <person name="Denoeud F."/>
            <person name="Henriet S."/>
            <person name="Mungpakdee S."/>
            <person name="Aury J.M."/>
            <person name="Da Silva C."/>
            <person name="Brinkmann H."/>
            <person name="Mikhaleva J."/>
            <person name="Olsen L.C."/>
            <person name="Jubin C."/>
            <person name="Canestro C."/>
            <person name="Bouquet J.M."/>
            <person name="Danks G."/>
            <person name="Poulain J."/>
            <person name="Campsteijn C."/>
            <person name="Adamski M."/>
            <person name="Cross I."/>
            <person name="Yadetie F."/>
            <person name="Muffato M."/>
            <person name="Louis A."/>
            <person name="Butcher S."/>
            <person name="Tsagkogeorga G."/>
            <person name="Konrad A."/>
            <person name="Singh S."/>
            <person name="Jensen M.F."/>
            <person name="Cong E.H."/>
            <person name="Eikeseth-Otteraa H."/>
            <person name="Noel B."/>
            <person name="Anthouard V."/>
            <person name="Porcel B.M."/>
            <person name="Kachouri-Lafond R."/>
            <person name="Nishino A."/>
            <person name="Ugolini M."/>
            <person name="Chourrout P."/>
            <person name="Nishida H."/>
            <person name="Aasland R."/>
            <person name="Huzurbazar S."/>
            <person name="Westhof E."/>
            <person name="Delsuc F."/>
            <person name="Lehrach H."/>
            <person name="Reinhardt R."/>
            <person name="Weissenbach J."/>
            <person name="Roy S.W."/>
            <person name="Artiguenave F."/>
            <person name="Postlethwait J.H."/>
            <person name="Manak J.R."/>
            <person name="Thompson E.M."/>
            <person name="Jaillon O."/>
            <person name="Du Pasquier L."/>
            <person name="Boudinot P."/>
            <person name="Liberles D.A."/>
            <person name="Volff J.N."/>
            <person name="Philippe H."/>
            <person name="Lenhard B."/>
            <person name="Roest Crollius H."/>
            <person name="Wincker P."/>
            <person name="Chourrout D."/>
        </authorList>
    </citation>
    <scope>NUCLEOTIDE SEQUENCE [LARGE SCALE GENOMIC DNA]</scope>
</reference>
<keyword evidence="1" id="KW-0732">Signal</keyword>
<dbReference type="AlphaFoldDB" id="E4XQH3"/>
<evidence type="ECO:0000256" key="1">
    <source>
        <dbReference type="SAM" id="SignalP"/>
    </source>
</evidence>
<proteinExistence type="predicted"/>
<gene>
    <name evidence="2" type="ORF">GSOID_T00017926001</name>
</gene>
<sequence>MKIFAFLIPAFIAQQQCSVQTVDEIREKGEFLVELIDDKTASSNFKQLQDVARAAFLVEKLSDDVARIDLKEFFLMPVVPVVYGANYAGVAEVIELPAVCSSLNDFRSAIESFFVQCGDSVSSKKINTLLKRVQRTAKLIERLGDC</sequence>
<accession>E4XQH3</accession>
<feature type="chain" id="PRO_5012926321" description="Secreted protein" evidence="1">
    <location>
        <begin position="16"/>
        <end position="146"/>
    </location>
</feature>
<protein>
    <recommendedName>
        <fullName evidence="4">Secreted protein</fullName>
    </recommendedName>
</protein>
<dbReference type="EMBL" id="FN653105">
    <property type="protein sequence ID" value="CBY12059.1"/>
    <property type="molecule type" value="Genomic_DNA"/>
</dbReference>
<organism evidence="2">
    <name type="scientific">Oikopleura dioica</name>
    <name type="common">Tunicate</name>
    <dbReference type="NCBI Taxonomy" id="34765"/>
    <lineage>
        <taxon>Eukaryota</taxon>
        <taxon>Metazoa</taxon>
        <taxon>Chordata</taxon>
        <taxon>Tunicata</taxon>
        <taxon>Appendicularia</taxon>
        <taxon>Copelata</taxon>
        <taxon>Oikopleuridae</taxon>
        <taxon>Oikopleura</taxon>
    </lineage>
</organism>